<reference evidence="1 2" key="1">
    <citation type="submission" date="2018-01" db="EMBL/GenBank/DDBJ databases">
        <title>Harnessing the power of phylogenomics to disentangle the directionality and signatures of interkingdom host jumping in the parasitic fungal genus Tolypocladium.</title>
        <authorList>
            <person name="Quandt C.A."/>
            <person name="Patterson W."/>
            <person name="Spatafora J.W."/>
        </authorList>
    </citation>
    <scope>NUCLEOTIDE SEQUENCE [LARGE SCALE GENOMIC DNA]</scope>
    <source>
        <strain evidence="1 2">NRBC 100945</strain>
    </source>
</reference>
<organism evidence="1 2">
    <name type="scientific">Tolypocladium paradoxum</name>
    <dbReference type="NCBI Taxonomy" id="94208"/>
    <lineage>
        <taxon>Eukaryota</taxon>
        <taxon>Fungi</taxon>
        <taxon>Dikarya</taxon>
        <taxon>Ascomycota</taxon>
        <taxon>Pezizomycotina</taxon>
        <taxon>Sordariomycetes</taxon>
        <taxon>Hypocreomycetidae</taxon>
        <taxon>Hypocreales</taxon>
        <taxon>Ophiocordycipitaceae</taxon>
        <taxon>Tolypocladium</taxon>
    </lineage>
</organism>
<keyword evidence="2" id="KW-1185">Reference proteome</keyword>
<comment type="caution">
    <text evidence="1">The sequence shown here is derived from an EMBL/GenBank/DDBJ whole genome shotgun (WGS) entry which is preliminary data.</text>
</comment>
<protein>
    <submittedName>
        <fullName evidence="1">Uncharacterized protein</fullName>
    </submittedName>
</protein>
<dbReference type="Proteomes" id="UP000237481">
    <property type="component" value="Unassembled WGS sequence"/>
</dbReference>
<dbReference type="AlphaFoldDB" id="A0A2S4KZ81"/>
<dbReference type="EMBL" id="PKSG01000436">
    <property type="protein sequence ID" value="POR35479.1"/>
    <property type="molecule type" value="Genomic_DNA"/>
</dbReference>
<gene>
    <name evidence="1" type="ORF">TPAR_04304</name>
</gene>
<proteinExistence type="predicted"/>
<evidence type="ECO:0000313" key="1">
    <source>
        <dbReference type="EMBL" id="POR35479.1"/>
    </source>
</evidence>
<accession>A0A2S4KZ81</accession>
<name>A0A2S4KZ81_9HYPO</name>
<evidence type="ECO:0000313" key="2">
    <source>
        <dbReference type="Proteomes" id="UP000237481"/>
    </source>
</evidence>
<dbReference type="OrthoDB" id="4887507at2759"/>
<sequence>MCQVELSVCKVCARMFAAQMSYCPPVDDVVGDRDPAPFDIHSSFHWSPMDGCTGLQIQPTANLGDCGSDHQGTEDAVRDRRRRELGLLVHGSLWPAAAKHLVRVRVRLAE</sequence>